<gene>
    <name evidence="2" type="ORF">ACFPZN_25115</name>
</gene>
<protein>
    <submittedName>
        <fullName evidence="2">Uncharacterized protein</fullName>
    </submittedName>
</protein>
<feature type="region of interest" description="Disordered" evidence="1">
    <location>
        <begin position="24"/>
        <end position="50"/>
    </location>
</feature>
<evidence type="ECO:0000313" key="2">
    <source>
        <dbReference type="EMBL" id="MFC5748910.1"/>
    </source>
</evidence>
<reference evidence="3" key="1">
    <citation type="journal article" date="2019" name="Int. J. Syst. Evol. Microbiol.">
        <title>The Global Catalogue of Microorganisms (GCM) 10K type strain sequencing project: providing services to taxonomists for standard genome sequencing and annotation.</title>
        <authorList>
            <consortium name="The Broad Institute Genomics Platform"/>
            <consortium name="The Broad Institute Genome Sequencing Center for Infectious Disease"/>
            <person name="Wu L."/>
            <person name="Ma J."/>
        </authorList>
    </citation>
    <scope>NUCLEOTIDE SEQUENCE [LARGE SCALE GENOMIC DNA]</scope>
    <source>
        <strain evidence="3">KCTC 42087</strain>
    </source>
</reference>
<accession>A0ABW1A6X7</accession>
<evidence type="ECO:0000256" key="1">
    <source>
        <dbReference type="SAM" id="MobiDB-lite"/>
    </source>
</evidence>
<feature type="compositionally biased region" description="Basic and acidic residues" evidence="1">
    <location>
        <begin position="24"/>
        <end position="38"/>
    </location>
</feature>
<organism evidence="2 3">
    <name type="scientific">Actinomadura rugatobispora</name>
    <dbReference type="NCBI Taxonomy" id="1994"/>
    <lineage>
        <taxon>Bacteria</taxon>
        <taxon>Bacillati</taxon>
        <taxon>Actinomycetota</taxon>
        <taxon>Actinomycetes</taxon>
        <taxon>Streptosporangiales</taxon>
        <taxon>Thermomonosporaceae</taxon>
        <taxon>Actinomadura</taxon>
    </lineage>
</organism>
<dbReference type="RefSeq" id="WP_378284609.1">
    <property type="nucleotide sequence ID" value="NZ_JBHSON010000037.1"/>
</dbReference>
<evidence type="ECO:0000313" key="3">
    <source>
        <dbReference type="Proteomes" id="UP001596074"/>
    </source>
</evidence>
<keyword evidence="3" id="KW-1185">Reference proteome</keyword>
<name>A0ABW1A6X7_9ACTN</name>
<dbReference type="Proteomes" id="UP001596074">
    <property type="component" value="Unassembled WGS sequence"/>
</dbReference>
<dbReference type="EMBL" id="JBHSON010000037">
    <property type="protein sequence ID" value="MFC5748910.1"/>
    <property type="molecule type" value="Genomic_DNA"/>
</dbReference>
<proteinExistence type="predicted"/>
<sequence length="68" mass="7822">MIDDQAADELRAAVDERLAARLADARRRREQREADRKAKNARRAAGLRARHARILARRTAQEVTTDDR</sequence>
<comment type="caution">
    <text evidence="2">The sequence shown here is derived from an EMBL/GenBank/DDBJ whole genome shotgun (WGS) entry which is preliminary data.</text>
</comment>